<feature type="domain" description="Serpin" evidence="3">
    <location>
        <begin position="23"/>
        <end position="395"/>
    </location>
</feature>
<dbReference type="SMART" id="SM00093">
    <property type="entry name" value="SERPIN"/>
    <property type="match status" value="1"/>
</dbReference>
<evidence type="ECO:0000259" key="3">
    <source>
        <dbReference type="SMART" id="SM00093"/>
    </source>
</evidence>
<dbReference type="InterPro" id="IPR023796">
    <property type="entry name" value="Serpin_dom"/>
</dbReference>
<dbReference type="PANTHER" id="PTHR11461">
    <property type="entry name" value="SERINE PROTEASE INHIBITOR, SERPIN"/>
    <property type="match status" value="1"/>
</dbReference>
<accession>A0A4Y3RY73</accession>
<dbReference type="RefSeq" id="WP_141302751.1">
    <property type="nucleotide sequence ID" value="NZ_BJMN01000077.1"/>
</dbReference>
<dbReference type="AlphaFoldDB" id="A0A4Y3RY73"/>
<proteinExistence type="inferred from homology"/>
<sequence>MRATSTTIRAVNGMTTRWAADGLSPEALAKGTTFSAVGVWPLLAFLADGASGPARRELEDALGMRATESAEGARGLLGALARIPGSAAAVGLWTRPGLEVHGEWAAGLPDATLGRFSGDDEADRKALDAWAAERTGGLIPAMPLRVDKATQLVLAAAQSVRTRWLSPFRATGLTPDDESPWAGRRLVGLSRRTSLLDRVGVAQTPAGGLTVLHVLGNTGVDVHLLLGERDAAPGAVLSAGIDVLSGTHRATPGGLLPLGEPGPGLYVQNVRSSERDPVLSVTTSPFSLTADHDLLATSALFGLTTAMDDRQGHFPGVSDAPLAIQQAGQSASAHFTAEGFESATVTAIATAAGSAVPVTPYVVRHIGLVFDRPFGFLAVHRTSRLVLSAGWVAEPVDHVLDEHDDEDWDDEYDAYDDEGYEQDEGRA</sequence>
<evidence type="ECO:0000313" key="5">
    <source>
        <dbReference type="Proteomes" id="UP000315226"/>
    </source>
</evidence>
<feature type="region of interest" description="Disordered" evidence="2">
    <location>
        <begin position="402"/>
        <end position="427"/>
    </location>
</feature>
<dbReference type="Pfam" id="PF00079">
    <property type="entry name" value="Serpin"/>
    <property type="match status" value="1"/>
</dbReference>
<evidence type="ECO:0000256" key="2">
    <source>
        <dbReference type="SAM" id="MobiDB-lite"/>
    </source>
</evidence>
<comment type="caution">
    <text evidence="4">The sequence shown here is derived from an EMBL/GenBank/DDBJ whole genome shotgun (WGS) entry which is preliminary data.</text>
</comment>
<gene>
    <name evidence="4" type="ORF">SGA01_76630</name>
</gene>
<dbReference type="Gene3D" id="3.30.497.10">
    <property type="entry name" value="Antithrombin, subunit I, domain 2"/>
    <property type="match status" value="2"/>
</dbReference>
<dbReference type="PANTHER" id="PTHR11461:SF211">
    <property type="entry name" value="GH10112P-RELATED"/>
    <property type="match status" value="1"/>
</dbReference>
<evidence type="ECO:0000256" key="1">
    <source>
        <dbReference type="RuleBase" id="RU000411"/>
    </source>
</evidence>
<name>A0A4Y3RY73_9ACTN</name>
<dbReference type="Proteomes" id="UP000315226">
    <property type="component" value="Unassembled WGS sequence"/>
</dbReference>
<dbReference type="InterPro" id="IPR000215">
    <property type="entry name" value="Serpin_fam"/>
</dbReference>
<comment type="similarity">
    <text evidence="1">Belongs to the serpin family.</text>
</comment>
<dbReference type="InterPro" id="IPR042178">
    <property type="entry name" value="Serpin_sf_1"/>
</dbReference>
<protein>
    <recommendedName>
        <fullName evidence="3">Serpin domain-containing protein</fullName>
    </recommendedName>
</protein>
<dbReference type="InterPro" id="IPR036186">
    <property type="entry name" value="Serpin_sf"/>
</dbReference>
<dbReference type="EMBL" id="BJMN01000077">
    <property type="protein sequence ID" value="GEB62058.1"/>
    <property type="molecule type" value="Genomic_DNA"/>
</dbReference>
<dbReference type="GO" id="GO:0005615">
    <property type="term" value="C:extracellular space"/>
    <property type="evidence" value="ECO:0007669"/>
    <property type="project" value="InterPro"/>
</dbReference>
<keyword evidence="5" id="KW-1185">Reference proteome</keyword>
<reference evidence="4 5" key="1">
    <citation type="submission" date="2019-06" db="EMBL/GenBank/DDBJ databases">
        <title>Whole genome shotgun sequence of Streptomyces gardneri NBRC 12865.</title>
        <authorList>
            <person name="Hosoyama A."/>
            <person name="Uohara A."/>
            <person name="Ohji S."/>
            <person name="Ichikawa N."/>
        </authorList>
    </citation>
    <scope>NUCLEOTIDE SEQUENCE [LARGE SCALE GENOMIC DNA]</scope>
    <source>
        <strain evidence="4 5">NBRC 12865</strain>
    </source>
</reference>
<organism evidence="4 5">
    <name type="scientific">Streptomyces gardneri</name>
    <dbReference type="NCBI Taxonomy" id="66892"/>
    <lineage>
        <taxon>Bacteria</taxon>
        <taxon>Bacillati</taxon>
        <taxon>Actinomycetota</taxon>
        <taxon>Actinomycetes</taxon>
        <taxon>Kitasatosporales</taxon>
        <taxon>Streptomycetaceae</taxon>
        <taxon>Streptomyces</taxon>
    </lineage>
</organism>
<evidence type="ECO:0000313" key="4">
    <source>
        <dbReference type="EMBL" id="GEB62058.1"/>
    </source>
</evidence>
<dbReference type="SUPFAM" id="SSF56574">
    <property type="entry name" value="Serpins"/>
    <property type="match status" value="2"/>
</dbReference>
<dbReference type="OrthoDB" id="4847668at2"/>
<dbReference type="GO" id="GO:0004867">
    <property type="term" value="F:serine-type endopeptidase inhibitor activity"/>
    <property type="evidence" value="ECO:0007669"/>
    <property type="project" value="InterPro"/>
</dbReference>